<organism evidence="7 8">
    <name type="scientific">Poecilia latipinna</name>
    <name type="common">sailfin molly</name>
    <dbReference type="NCBI Taxonomy" id="48699"/>
    <lineage>
        <taxon>Eukaryota</taxon>
        <taxon>Metazoa</taxon>
        <taxon>Chordata</taxon>
        <taxon>Craniata</taxon>
        <taxon>Vertebrata</taxon>
        <taxon>Euteleostomi</taxon>
        <taxon>Actinopterygii</taxon>
        <taxon>Neopterygii</taxon>
        <taxon>Teleostei</taxon>
        <taxon>Neoteleostei</taxon>
        <taxon>Acanthomorphata</taxon>
        <taxon>Ovalentaria</taxon>
        <taxon>Atherinomorphae</taxon>
        <taxon>Cyprinodontiformes</taxon>
        <taxon>Poeciliidae</taxon>
        <taxon>Poeciliinae</taxon>
        <taxon>Poecilia</taxon>
    </lineage>
</organism>
<dbReference type="GeneTree" id="ENSGT00940000155094"/>
<name>A0A3B3W2I4_9TELE</name>
<dbReference type="SUPFAM" id="SSF81321">
    <property type="entry name" value="Family A G protein-coupled receptor-like"/>
    <property type="match status" value="1"/>
</dbReference>
<dbReference type="PRINTS" id="PR00237">
    <property type="entry name" value="GPCRRHODOPSN"/>
</dbReference>
<reference evidence="7" key="1">
    <citation type="submission" date="2025-08" db="UniProtKB">
        <authorList>
            <consortium name="Ensembl"/>
        </authorList>
    </citation>
    <scope>IDENTIFICATION</scope>
</reference>
<keyword evidence="4 5" id="KW-0472">Membrane</keyword>
<dbReference type="GO" id="GO:0008188">
    <property type="term" value="F:neuropeptide receptor activity"/>
    <property type="evidence" value="ECO:0007669"/>
    <property type="project" value="InterPro"/>
</dbReference>
<keyword evidence="8" id="KW-1185">Reference proteome</keyword>
<proteinExistence type="predicted"/>
<keyword evidence="2 5" id="KW-0812">Transmembrane</keyword>
<dbReference type="PRINTS" id="PR01157">
    <property type="entry name" value="P2YPURNOCPTR"/>
</dbReference>
<feature type="transmembrane region" description="Helical" evidence="5">
    <location>
        <begin position="146"/>
        <end position="166"/>
    </location>
</feature>
<evidence type="ECO:0000313" key="7">
    <source>
        <dbReference type="Ensembl" id="ENSPLAP00000031621.1"/>
    </source>
</evidence>
<evidence type="ECO:0000256" key="3">
    <source>
        <dbReference type="ARBA" id="ARBA00022989"/>
    </source>
</evidence>
<feature type="domain" description="G-protein coupled receptors family 1 profile" evidence="6">
    <location>
        <begin position="51"/>
        <end position="300"/>
    </location>
</feature>
<feature type="transmembrane region" description="Helical" evidence="5">
    <location>
        <begin position="198"/>
        <end position="224"/>
    </location>
</feature>
<dbReference type="InterPro" id="IPR000276">
    <property type="entry name" value="GPCR_Rhodpsn"/>
</dbReference>
<dbReference type="Gene3D" id="1.20.1070.10">
    <property type="entry name" value="Rhodopsin 7-helix transmembrane proteins"/>
    <property type="match status" value="1"/>
</dbReference>
<keyword evidence="3 5" id="KW-1133">Transmembrane helix</keyword>
<evidence type="ECO:0000256" key="2">
    <source>
        <dbReference type="ARBA" id="ARBA00022692"/>
    </source>
</evidence>
<dbReference type="AlphaFoldDB" id="A0A3B3W2I4"/>
<comment type="subcellular location">
    <subcellularLocation>
        <location evidence="1">Membrane</location>
    </subcellularLocation>
</comment>
<evidence type="ECO:0000256" key="5">
    <source>
        <dbReference type="SAM" id="Phobius"/>
    </source>
</evidence>
<dbReference type="InterPro" id="IPR027294">
    <property type="entry name" value="NPS_rcpt"/>
</dbReference>
<dbReference type="PROSITE" id="PS50262">
    <property type="entry name" value="G_PROTEIN_RECEP_F1_2"/>
    <property type="match status" value="1"/>
</dbReference>
<dbReference type="Proteomes" id="UP000261500">
    <property type="component" value="Unplaced"/>
</dbReference>
<feature type="transmembrane region" description="Helical" evidence="5">
    <location>
        <begin position="39"/>
        <end position="60"/>
    </location>
</feature>
<dbReference type="InterPro" id="IPR017452">
    <property type="entry name" value="GPCR_Rhodpsn_7TM"/>
</dbReference>
<accession>A0A3B3W2I4</accession>
<dbReference type="GO" id="GO:0016020">
    <property type="term" value="C:membrane"/>
    <property type="evidence" value="ECO:0007669"/>
    <property type="project" value="UniProtKB-SubCell"/>
</dbReference>
<dbReference type="PANTHER" id="PTHR24244:SF0">
    <property type="entry name" value="G-PROTEIN COUPLED RECEPTORS FAMILY 1 PROFILE DOMAIN-CONTAINING PROTEIN"/>
    <property type="match status" value="1"/>
</dbReference>
<evidence type="ECO:0000259" key="6">
    <source>
        <dbReference type="PROSITE" id="PS50262"/>
    </source>
</evidence>
<evidence type="ECO:0000256" key="4">
    <source>
        <dbReference type="ARBA" id="ARBA00023136"/>
    </source>
</evidence>
<feature type="transmembrane region" description="Helical" evidence="5">
    <location>
        <begin position="116"/>
        <end position="134"/>
    </location>
</feature>
<dbReference type="Ensembl" id="ENSPLAT00000028575.1">
    <property type="protein sequence ID" value="ENSPLAP00000031621.1"/>
    <property type="gene ID" value="ENSPLAG00000000501.1"/>
</dbReference>
<evidence type="ECO:0000313" key="8">
    <source>
        <dbReference type="Proteomes" id="UP000261500"/>
    </source>
</evidence>
<reference evidence="7" key="2">
    <citation type="submission" date="2025-09" db="UniProtKB">
        <authorList>
            <consortium name="Ensembl"/>
        </authorList>
    </citation>
    <scope>IDENTIFICATION</scope>
</reference>
<protein>
    <submittedName>
        <fullName evidence="7">Si:dkey-78k11.9</fullName>
    </submittedName>
</protein>
<feature type="transmembrane region" description="Helical" evidence="5">
    <location>
        <begin position="236"/>
        <end position="255"/>
    </location>
</feature>
<dbReference type="Pfam" id="PF00001">
    <property type="entry name" value="7tm_1"/>
    <property type="match status" value="1"/>
</dbReference>
<feature type="transmembrane region" description="Helical" evidence="5">
    <location>
        <begin position="72"/>
        <end position="96"/>
    </location>
</feature>
<evidence type="ECO:0000256" key="1">
    <source>
        <dbReference type="ARBA" id="ARBA00004370"/>
    </source>
</evidence>
<sequence>GSCSSDVNRCSVSVSSKMTTNNCTKLDEELLTNNNVLPIFYIFTFVVGLILNACGMLCLVNNWKKLRIINIFFLNLGLTNLLFLLTRPFMIVYYFKTAKWTFGEPFCKVTRFCFKLNLYGSIGFITCISVYRYMAIVHPIKVMGKLTVIHVVISVVVWILASVGSLPDVIYPKQSGNNETCLPATDKDHIEEYFDYNLIWTIFGFCIPFIIIAGCYGHVALVISRSKLMNKNQKRKILKPLVILILLFSLCYTPYLNFRLYSRVLHDNEICPTWDSGVFIAHQASRGLVGLNSALNPLVYLHVNEDMGVQFRQLLQKCKQMFCRWSKPESSSVSVRITHTCRTCTADHIYLLTYRTLYFCTGHA</sequence>
<dbReference type="PANTHER" id="PTHR24244">
    <property type="entry name" value="NEUROPEPTIDE S RECEPTOR"/>
    <property type="match status" value="1"/>
</dbReference>